<dbReference type="SUPFAM" id="SSF53335">
    <property type="entry name" value="S-adenosyl-L-methionine-dependent methyltransferases"/>
    <property type="match status" value="1"/>
</dbReference>
<dbReference type="GO" id="GO:0003677">
    <property type="term" value="F:DNA binding"/>
    <property type="evidence" value="ECO:0007669"/>
    <property type="project" value="UniProtKB-KW"/>
</dbReference>
<evidence type="ECO:0000313" key="11">
    <source>
        <dbReference type="EMBL" id="MBS1257839.1"/>
    </source>
</evidence>
<dbReference type="GO" id="GO:0015667">
    <property type="term" value="F:site-specific DNA-methyltransferase (cytosine-N4-specific) activity"/>
    <property type="evidence" value="ECO:0007669"/>
    <property type="project" value="UniProtKB-EC"/>
</dbReference>
<dbReference type="AlphaFoldDB" id="A0A941W1B9"/>
<comment type="caution">
    <text evidence="11">The sequence shown here is derived from an EMBL/GenBank/DDBJ whole genome shotgun (WGS) entry which is preliminary data.</text>
</comment>
<keyword evidence="5" id="KW-0680">Restriction system</keyword>
<dbReference type="InterPro" id="IPR017985">
    <property type="entry name" value="MeTrfase_CN4_CS"/>
</dbReference>
<feature type="region of interest" description="Disordered" evidence="9">
    <location>
        <begin position="1"/>
        <end position="21"/>
    </location>
</feature>
<dbReference type="GO" id="GO:0005737">
    <property type="term" value="C:cytoplasm"/>
    <property type="evidence" value="ECO:0007669"/>
    <property type="project" value="TreeGrafter"/>
</dbReference>
<dbReference type="PANTHER" id="PTHR13370">
    <property type="entry name" value="RNA METHYLASE-RELATED"/>
    <property type="match status" value="1"/>
</dbReference>
<gene>
    <name evidence="11" type="ORF">MAG551_00892</name>
</gene>
<dbReference type="PANTHER" id="PTHR13370:SF24">
    <property type="entry name" value="TYPE III RESTRICTION-MODIFICATION ENZYME STYLTI MOD SUBUNIT"/>
    <property type="match status" value="1"/>
</dbReference>
<sequence length="329" mass="37816">MSDIKKYNRSGTKTSSFGTPGRINHDSSEFYNSKLYADKKPIDKVKIIEKTIPSKKLNKIYCKSSETMDEIPDYSVHLMVTSPPYNVKKEYDDDLSLREYRFLLKTVFRETYKKLVTGGRACINLANLGRKPYIPLHSYIIEDMIDIGFLMRGEIIWNKASSASPSTAWGSWLSAGNPVLRDIHEYILVFSKESYSRKRQLKENTIAKEDFLEWTKSVWTFPAVSAKSIGHPAPFPEELPHRLIQLYTFKEDIVLDPFCGSGNACLAALKDGRNYIGYDIEQEYARLSKLRIKKYTEQKLLSDDTKKLTISNKGKPPNRKKKGRKVLKT</sequence>
<proteinExistence type="inferred from homology"/>
<comment type="similarity">
    <text evidence="1">Belongs to the N(4)/N(6)-methyltransferase family. N(4) subfamily.</text>
</comment>
<accession>A0A941W1B9</accession>
<protein>
    <recommendedName>
        <fullName evidence="8">Methyltransferase</fullName>
        <ecNumber evidence="8">2.1.1.-</ecNumber>
    </recommendedName>
</protein>
<evidence type="ECO:0000256" key="5">
    <source>
        <dbReference type="ARBA" id="ARBA00022747"/>
    </source>
</evidence>
<evidence type="ECO:0000256" key="4">
    <source>
        <dbReference type="ARBA" id="ARBA00022691"/>
    </source>
</evidence>
<feature type="domain" description="DNA methylase N-4/N-6" evidence="10">
    <location>
        <begin position="76"/>
        <end position="289"/>
    </location>
</feature>
<dbReference type="GO" id="GO:0032259">
    <property type="term" value="P:methylation"/>
    <property type="evidence" value="ECO:0007669"/>
    <property type="project" value="UniProtKB-KW"/>
</dbReference>
<evidence type="ECO:0000256" key="3">
    <source>
        <dbReference type="ARBA" id="ARBA00022679"/>
    </source>
</evidence>
<evidence type="ECO:0000256" key="2">
    <source>
        <dbReference type="ARBA" id="ARBA00022603"/>
    </source>
</evidence>
<evidence type="ECO:0000256" key="7">
    <source>
        <dbReference type="ARBA" id="ARBA00049120"/>
    </source>
</evidence>
<dbReference type="EC" id="2.1.1.-" evidence="8"/>
<name>A0A941W1B9_9BACT</name>
<dbReference type="Gene3D" id="3.40.50.150">
    <property type="entry name" value="Vaccinia Virus protein VP39"/>
    <property type="match status" value="1"/>
</dbReference>
<keyword evidence="2" id="KW-0489">Methyltransferase</keyword>
<feature type="compositionally biased region" description="Basic residues" evidence="9">
    <location>
        <begin position="316"/>
        <end position="329"/>
    </location>
</feature>
<dbReference type="InterPro" id="IPR001091">
    <property type="entry name" value="RM_Methyltransferase"/>
</dbReference>
<dbReference type="GO" id="GO:0009307">
    <property type="term" value="P:DNA restriction-modification system"/>
    <property type="evidence" value="ECO:0007669"/>
    <property type="project" value="UniProtKB-KW"/>
</dbReference>
<organism evidence="11 12">
    <name type="scientific">Candidatus Scalindua arabica</name>
    <dbReference type="NCBI Taxonomy" id="1127984"/>
    <lineage>
        <taxon>Bacteria</taxon>
        <taxon>Pseudomonadati</taxon>
        <taxon>Planctomycetota</taxon>
        <taxon>Candidatus Brocadiia</taxon>
        <taxon>Candidatus Brocadiales</taxon>
        <taxon>Candidatus Scalinduaceae</taxon>
        <taxon>Candidatus Scalindua</taxon>
    </lineage>
</organism>
<dbReference type="InterPro" id="IPR002941">
    <property type="entry name" value="DNA_methylase_N4/N6"/>
</dbReference>
<feature type="compositionally biased region" description="Polar residues" evidence="9">
    <location>
        <begin position="9"/>
        <end position="18"/>
    </location>
</feature>
<keyword evidence="4" id="KW-0949">S-adenosyl-L-methionine</keyword>
<reference evidence="11" key="1">
    <citation type="journal article" date="2021" name="ISME J.">
        <title>Fine-scale metabolic discontinuity in a stratified prokaryote microbiome of a Red Sea deep halocline.</title>
        <authorList>
            <person name="Michoud G."/>
            <person name="Ngugi D.K."/>
            <person name="Barozzi A."/>
            <person name="Merlino G."/>
            <person name="Calleja M.L."/>
            <person name="Delgado-Huertas A."/>
            <person name="Moran X.A.G."/>
            <person name="Daffonchio D."/>
        </authorList>
    </citation>
    <scope>NUCLEOTIDE SEQUENCE</scope>
    <source>
        <strain evidence="11">SuakinDeep_MAG55_1</strain>
    </source>
</reference>
<evidence type="ECO:0000313" key="12">
    <source>
        <dbReference type="Proteomes" id="UP000722750"/>
    </source>
</evidence>
<dbReference type="InterPro" id="IPR029063">
    <property type="entry name" value="SAM-dependent_MTases_sf"/>
</dbReference>
<dbReference type="PROSITE" id="PS00093">
    <property type="entry name" value="N4_MTASE"/>
    <property type="match status" value="1"/>
</dbReference>
<evidence type="ECO:0000256" key="8">
    <source>
        <dbReference type="RuleBase" id="RU362026"/>
    </source>
</evidence>
<feature type="region of interest" description="Disordered" evidence="9">
    <location>
        <begin position="306"/>
        <end position="329"/>
    </location>
</feature>
<dbReference type="EMBL" id="JAANXD010000039">
    <property type="protein sequence ID" value="MBS1257839.1"/>
    <property type="molecule type" value="Genomic_DNA"/>
</dbReference>
<evidence type="ECO:0000256" key="6">
    <source>
        <dbReference type="ARBA" id="ARBA00023125"/>
    </source>
</evidence>
<dbReference type="PRINTS" id="PR00508">
    <property type="entry name" value="S21N4MTFRASE"/>
</dbReference>
<evidence type="ECO:0000259" key="10">
    <source>
        <dbReference type="Pfam" id="PF01555"/>
    </source>
</evidence>
<dbReference type="Pfam" id="PF01555">
    <property type="entry name" value="N6_N4_Mtase"/>
    <property type="match status" value="1"/>
</dbReference>
<keyword evidence="3" id="KW-0808">Transferase</keyword>
<comment type="catalytic activity">
    <reaction evidence="7">
        <text>a 2'-deoxycytidine in DNA + S-adenosyl-L-methionine = an N(4)-methyl-2'-deoxycytidine in DNA + S-adenosyl-L-homocysteine + H(+)</text>
        <dbReference type="Rhea" id="RHEA:16857"/>
        <dbReference type="Rhea" id="RHEA-COMP:11369"/>
        <dbReference type="Rhea" id="RHEA-COMP:13674"/>
        <dbReference type="ChEBI" id="CHEBI:15378"/>
        <dbReference type="ChEBI" id="CHEBI:57856"/>
        <dbReference type="ChEBI" id="CHEBI:59789"/>
        <dbReference type="ChEBI" id="CHEBI:85452"/>
        <dbReference type="ChEBI" id="CHEBI:137933"/>
        <dbReference type="EC" id="2.1.1.113"/>
    </reaction>
</comment>
<dbReference type="Proteomes" id="UP000722750">
    <property type="component" value="Unassembled WGS sequence"/>
</dbReference>
<evidence type="ECO:0000256" key="9">
    <source>
        <dbReference type="SAM" id="MobiDB-lite"/>
    </source>
</evidence>
<evidence type="ECO:0000256" key="1">
    <source>
        <dbReference type="ARBA" id="ARBA00010203"/>
    </source>
</evidence>
<dbReference type="GO" id="GO:0008170">
    <property type="term" value="F:N-methyltransferase activity"/>
    <property type="evidence" value="ECO:0007669"/>
    <property type="project" value="InterPro"/>
</dbReference>
<keyword evidence="6" id="KW-0238">DNA-binding</keyword>